<gene>
    <name evidence="1" type="ORF">A2304_03530</name>
</gene>
<reference evidence="1 2" key="1">
    <citation type="journal article" date="2016" name="Nat. Commun.">
        <title>Thousands of microbial genomes shed light on interconnected biogeochemical processes in an aquifer system.</title>
        <authorList>
            <person name="Anantharaman K."/>
            <person name="Brown C.T."/>
            <person name="Hug L.A."/>
            <person name="Sharon I."/>
            <person name="Castelle C.J."/>
            <person name="Probst A.J."/>
            <person name="Thomas B.C."/>
            <person name="Singh A."/>
            <person name="Wilkins M.J."/>
            <person name="Karaoz U."/>
            <person name="Brodie E.L."/>
            <person name="Williams K.H."/>
            <person name="Hubbard S.S."/>
            <person name="Banfield J.F."/>
        </authorList>
    </citation>
    <scope>NUCLEOTIDE SEQUENCE [LARGE SCALE GENOMIC DNA]</scope>
</reference>
<accession>A0A1F7W7Q7</accession>
<dbReference type="Proteomes" id="UP000176501">
    <property type="component" value="Unassembled WGS sequence"/>
</dbReference>
<name>A0A1F7W7Q7_9BACT</name>
<organism evidence="1 2">
    <name type="scientific">Candidatus Uhrbacteria bacterium RIFOXYB2_FULL_57_15</name>
    <dbReference type="NCBI Taxonomy" id="1802422"/>
    <lineage>
        <taxon>Bacteria</taxon>
        <taxon>Candidatus Uhriibacteriota</taxon>
    </lineage>
</organism>
<comment type="caution">
    <text evidence="1">The sequence shown here is derived from an EMBL/GenBank/DDBJ whole genome shotgun (WGS) entry which is preliminary data.</text>
</comment>
<dbReference type="AlphaFoldDB" id="A0A1F7W7Q7"/>
<dbReference type="EMBL" id="MGFE01000023">
    <property type="protein sequence ID" value="OGL98124.1"/>
    <property type="molecule type" value="Genomic_DNA"/>
</dbReference>
<evidence type="ECO:0000313" key="1">
    <source>
        <dbReference type="EMBL" id="OGL98124.1"/>
    </source>
</evidence>
<sequence length="378" mass="43872">MTSPERNIDFGKQAETRHATLSRDEILRACEIREGERVPLEQIERIFNRFPELVAGGGRNYYWELRRALESDYENIRLRRPAGPRGFADLGDGIVVSRFQENSVRASQPPWIERTGTYERDDIFGDEAQTSVGAQLSFVLCDRPLEERPLLTLVYSTSNDRAQTYWNEGPFATFTSTEDFRPLGIFIQKPGKPKVRIAECAKNSDVIVDYSRVAEIVDSLIPFPDEDVSDALRTLDALMEQERVPDRERKNLRKAIQDFASFVKPPPNEPGHRINEIGKCRTVPSDFQAYCTKRLGLQMELEEYGDGVTFYHQVNRFGNILIDWTARQYGEYADSPYPRVYRLDELLPNEMKPRSQWTEAERKMAAEITEWNRHEREY</sequence>
<proteinExistence type="predicted"/>
<evidence type="ECO:0000313" key="2">
    <source>
        <dbReference type="Proteomes" id="UP000176501"/>
    </source>
</evidence>
<protein>
    <submittedName>
        <fullName evidence="1">Uncharacterized protein</fullName>
    </submittedName>
</protein>